<dbReference type="GO" id="GO:0009910">
    <property type="term" value="P:negative regulation of flower development"/>
    <property type="evidence" value="ECO:0007669"/>
    <property type="project" value="InterPro"/>
</dbReference>
<feature type="region of interest" description="Disordered" evidence="1">
    <location>
        <begin position="1226"/>
        <end position="1247"/>
    </location>
</feature>
<dbReference type="GO" id="GO:0048367">
    <property type="term" value="P:shoot system development"/>
    <property type="evidence" value="ECO:0007669"/>
    <property type="project" value="InterPro"/>
</dbReference>
<organism evidence="2 3">
    <name type="scientific">Ricinus communis</name>
    <name type="common">Castor bean</name>
    <dbReference type="NCBI Taxonomy" id="3988"/>
    <lineage>
        <taxon>Eukaryota</taxon>
        <taxon>Viridiplantae</taxon>
        <taxon>Streptophyta</taxon>
        <taxon>Embryophyta</taxon>
        <taxon>Tracheophyta</taxon>
        <taxon>Spermatophyta</taxon>
        <taxon>Magnoliopsida</taxon>
        <taxon>eudicotyledons</taxon>
        <taxon>Gunneridae</taxon>
        <taxon>Pentapetalae</taxon>
        <taxon>rosids</taxon>
        <taxon>fabids</taxon>
        <taxon>Malpighiales</taxon>
        <taxon>Euphorbiaceae</taxon>
        <taxon>Acalyphoideae</taxon>
        <taxon>Acalypheae</taxon>
        <taxon>Ricinus</taxon>
    </lineage>
</organism>
<feature type="region of interest" description="Disordered" evidence="1">
    <location>
        <begin position="493"/>
        <end position="527"/>
    </location>
</feature>
<keyword evidence="3" id="KW-1185">Reference proteome</keyword>
<proteinExistence type="predicted"/>
<dbReference type="PANTHER" id="PTHR35504">
    <property type="entry name" value="PROTEIN EMBRYONIC FLOWER 1"/>
    <property type="match status" value="1"/>
</dbReference>
<dbReference type="EMBL" id="EQ973807">
    <property type="protein sequence ID" value="EEF45894.1"/>
    <property type="molecule type" value="Genomic_DNA"/>
</dbReference>
<evidence type="ECO:0008006" key="4">
    <source>
        <dbReference type="Google" id="ProtNLM"/>
    </source>
</evidence>
<name>B9RS34_RICCO</name>
<dbReference type="GO" id="GO:0045892">
    <property type="term" value="P:negative regulation of DNA-templated transcription"/>
    <property type="evidence" value="ECO:0007669"/>
    <property type="project" value="InterPro"/>
</dbReference>
<dbReference type="PANTHER" id="PTHR35504:SF1">
    <property type="entry name" value="PROTEIN EMBRYONIC FLOWER 1"/>
    <property type="match status" value="1"/>
</dbReference>
<dbReference type="InParanoid" id="B9RS34"/>
<feature type="region of interest" description="Disordered" evidence="1">
    <location>
        <begin position="419"/>
        <end position="445"/>
    </location>
</feature>
<dbReference type="InterPro" id="IPR034583">
    <property type="entry name" value="EMF1"/>
</dbReference>
<dbReference type="eggNOG" id="ENOG502RBJ9">
    <property type="taxonomic scope" value="Eukaryota"/>
</dbReference>
<dbReference type="Proteomes" id="UP000008311">
    <property type="component" value="Unassembled WGS sequence"/>
</dbReference>
<feature type="compositionally biased region" description="Polar residues" evidence="1">
    <location>
        <begin position="1168"/>
        <end position="1187"/>
    </location>
</feature>
<evidence type="ECO:0000256" key="1">
    <source>
        <dbReference type="SAM" id="MobiDB-lite"/>
    </source>
</evidence>
<evidence type="ECO:0000313" key="2">
    <source>
        <dbReference type="EMBL" id="EEF45894.1"/>
    </source>
</evidence>
<protein>
    <recommendedName>
        <fullName evidence="4">Embryonic flower 1</fullName>
    </recommendedName>
</protein>
<reference evidence="3" key="1">
    <citation type="journal article" date="2010" name="Nat. Biotechnol.">
        <title>Draft genome sequence of the oilseed species Ricinus communis.</title>
        <authorList>
            <person name="Chan A.P."/>
            <person name="Crabtree J."/>
            <person name="Zhao Q."/>
            <person name="Lorenzi H."/>
            <person name="Orvis J."/>
            <person name="Puiu D."/>
            <person name="Melake-Berhan A."/>
            <person name="Jones K.M."/>
            <person name="Redman J."/>
            <person name="Chen G."/>
            <person name="Cahoon E.B."/>
            <person name="Gedil M."/>
            <person name="Stanke M."/>
            <person name="Haas B.J."/>
            <person name="Wortman J.R."/>
            <person name="Fraser-Liggett C.M."/>
            <person name="Ravel J."/>
            <person name="Rabinowicz P.D."/>
        </authorList>
    </citation>
    <scope>NUCLEOTIDE SEQUENCE [LARGE SCALE GENOMIC DNA]</scope>
    <source>
        <strain evidence="3">cv. Hale</strain>
    </source>
</reference>
<feature type="region of interest" description="Disordered" evidence="1">
    <location>
        <begin position="1157"/>
        <end position="1187"/>
    </location>
</feature>
<dbReference type="FunCoup" id="B9RS34">
    <property type="interactions" value="1178"/>
</dbReference>
<feature type="compositionally biased region" description="Basic residues" evidence="1">
    <location>
        <begin position="1291"/>
        <end position="1310"/>
    </location>
</feature>
<accession>B9RS34</accession>
<feature type="compositionally biased region" description="Polar residues" evidence="1">
    <location>
        <begin position="513"/>
        <end position="527"/>
    </location>
</feature>
<sequence>MKKNVVVEENQQCTNSKLVSKSMESSIKIDSISIDLINANEKSDAENCDHFSIRGYVSEIRKKDLKKCWPFVSESDCDSNKYDELACRLPSLHIPKFRYWRCQKCLWEIDTKGVGNDYGPMLKSYVSGFKPNGICCHASTFDDVTMLVSDFQQAQRLDIIKEKKVDGDASANLDNTTGDYSLPYFGKGDKTSVVAHGLTGEKNVESGDNMNQEMLKLATGISILSQKTYQTDDIVILITTIPVSATEDPNLKSNGSSDLCKPGRGHHDVADAELARNLVKSDAKNHETGKVVPVVDPQKELTPSGMSGEAGNIEEACSAGKGSGHPSLELDECSSESAEIMVVNNVQYQDNSSGLHHRKTRKVRLLTELLCENADGDTENIRNDDSLSNAIHGASAEDDKLPVRQGQVAMQGHLRRLLGQQRKRKSDQDEDWRPTQTGSPNKVCKEGRVLKREAESADAIAKAFARMQLQTGRKNHCIKRSIDRSLSVGKKKNKRTLNFDESSSLVPAEENVPNETGNETGDASNSNVADGLLFKAMHDEIKGGEADIFPLSAQRMDRKHTFRKKSKTPQVYDQQASLIPRNHGMLREDIMSRKDVEFLHTRPVRVPFHTAHDATSENGRNLSLNSYLTVQRYDMQRNPQLEDGRACLLTWKEGTAGDDLVSRKSAESKYLGNFNFGSKSASDMTFGKGAYSDISGKRISIGMPLLNEEQNYASQVETGGCSHMQQKNFCSTSGKKKAIGILECSAVTRKDGDQRANKVVEQVISDDIPMEIVELMAKHQYERCLPDAEYDRCKLEVTNNTKSTRSMDFDRAYGNGDMSLFQQETAHKRNSHVKNGRNRIVKTGENLGPAKQKSVDYFSQSDLNQFNMSQLKHIPTASRFGAFFQHQEKPSYGIQHSASSSGRQNTAQDCKWIGDLVGKRSSHSCLQTSGTCNTCQGIPQKSKETNHLWSSVMPNHMPFVYSISQNCSTLPTSMDVLSNSPSSMNKENVNGHREFKFLNQSAANFGKQNRAFGSDVLKTCADPFACKHNGIDLTQKPMGSFDLYSNETIPAMHLLSLMDAGLQSGAPINLDMTPKFFKRPSATHDQDPKEFSRLDSGAYKVTNTMKHTPYECHGKNQAAEDSHGRLSTIPVVVGPSASSFSHDTCFKKATDFTCQVSQEKVKGKGSDSRTQNSGYRSQKSVSPSGNFGTNCGSIPVHRMQTMFFGASDSRMFPLQFRGLETSTKHKFKVPSGTRPVHSHKSSSDGICSVNRNPADFSTPGPGNLYMISGEDLKVGELVPLMNGSVSTRLFGQKRQKKLPTTKEHRQHPIS</sequence>
<evidence type="ECO:0000313" key="3">
    <source>
        <dbReference type="Proteomes" id="UP000008311"/>
    </source>
</evidence>
<gene>
    <name evidence="2" type="ORF">RCOM_0802530</name>
</gene>
<dbReference type="STRING" id="3988.B9RS34"/>
<feature type="region of interest" description="Disordered" evidence="1">
    <location>
        <begin position="1289"/>
        <end position="1310"/>
    </location>
</feature>